<dbReference type="PANTHER" id="PTHR44591:SF3">
    <property type="entry name" value="RESPONSE REGULATORY DOMAIN-CONTAINING PROTEIN"/>
    <property type="match status" value="1"/>
</dbReference>
<name>A0ABY2X6C8_9RHOB</name>
<evidence type="ECO:0000313" key="5">
    <source>
        <dbReference type="Proteomes" id="UP001191082"/>
    </source>
</evidence>
<dbReference type="InterPro" id="IPR050595">
    <property type="entry name" value="Bact_response_regulator"/>
</dbReference>
<dbReference type="SUPFAM" id="SSF52172">
    <property type="entry name" value="CheY-like"/>
    <property type="match status" value="1"/>
</dbReference>
<dbReference type="RefSeq" id="WP_138865157.1">
    <property type="nucleotide sequence ID" value="NZ_VCPC01000004.1"/>
</dbReference>
<dbReference type="PROSITE" id="PS50110">
    <property type="entry name" value="RESPONSE_REGULATORY"/>
    <property type="match status" value="1"/>
</dbReference>
<keyword evidence="1 2" id="KW-0597">Phosphoprotein</keyword>
<feature type="modified residue" description="4-aspartylphosphate" evidence="2">
    <location>
        <position position="53"/>
    </location>
</feature>
<evidence type="ECO:0000313" key="4">
    <source>
        <dbReference type="EMBL" id="TMV10583.1"/>
    </source>
</evidence>
<dbReference type="Pfam" id="PF00072">
    <property type="entry name" value="Response_reg"/>
    <property type="match status" value="1"/>
</dbReference>
<proteinExistence type="predicted"/>
<organism evidence="4 5">
    <name type="scientific">Arenibacterium halophilum</name>
    <dbReference type="NCBI Taxonomy" id="2583821"/>
    <lineage>
        <taxon>Bacteria</taxon>
        <taxon>Pseudomonadati</taxon>
        <taxon>Pseudomonadota</taxon>
        <taxon>Alphaproteobacteria</taxon>
        <taxon>Rhodobacterales</taxon>
        <taxon>Paracoccaceae</taxon>
        <taxon>Arenibacterium</taxon>
    </lineage>
</organism>
<dbReference type="InterPro" id="IPR011006">
    <property type="entry name" value="CheY-like_superfamily"/>
</dbReference>
<feature type="domain" description="Response regulatory" evidence="3">
    <location>
        <begin position="3"/>
        <end position="120"/>
    </location>
</feature>
<keyword evidence="5" id="KW-1185">Reference proteome</keyword>
<evidence type="ECO:0000259" key="3">
    <source>
        <dbReference type="PROSITE" id="PS50110"/>
    </source>
</evidence>
<protein>
    <submittedName>
        <fullName evidence="4">Response regulator</fullName>
    </submittedName>
</protein>
<dbReference type="EMBL" id="VCPC01000004">
    <property type="protein sequence ID" value="TMV10583.1"/>
    <property type="molecule type" value="Genomic_DNA"/>
</dbReference>
<gene>
    <name evidence="4" type="ORF">FGK64_17535</name>
</gene>
<accession>A0ABY2X6C8</accession>
<evidence type="ECO:0000256" key="2">
    <source>
        <dbReference type="PROSITE-ProRule" id="PRU00169"/>
    </source>
</evidence>
<evidence type="ECO:0000256" key="1">
    <source>
        <dbReference type="ARBA" id="ARBA00022553"/>
    </source>
</evidence>
<dbReference type="InterPro" id="IPR001789">
    <property type="entry name" value="Sig_transdc_resp-reg_receiver"/>
</dbReference>
<reference evidence="4 5" key="1">
    <citation type="submission" date="2019-05" db="EMBL/GenBank/DDBJ databases">
        <title>Marivita sp. nov. isolated from sea sediment.</title>
        <authorList>
            <person name="Kim W."/>
        </authorList>
    </citation>
    <scope>NUCLEOTIDE SEQUENCE [LARGE SCALE GENOMIC DNA]</scope>
    <source>
        <strain evidence="4 5">CAU 1492</strain>
    </source>
</reference>
<comment type="caution">
    <text evidence="4">The sequence shown here is derived from an EMBL/GenBank/DDBJ whole genome shotgun (WGS) entry which is preliminary data.</text>
</comment>
<dbReference type="PANTHER" id="PTHR44591">
    <property type="entry name" value="STRESS RESPONSE REGULATOR PROTEIN 1"/>
    <property type="match status" value="1"/>
</dbReference>
<dbReference type="SMART" id="SM00448">
    <property type="entry name" value="REC"/>
    <property type="match status" value="1"/>
</dbReference>
<dbReference type="Gene3D" id="3.40.50.2300">
    <property type="match status" value="1"/>
</dbReference>
<dbReference type="Proteomes" id="UP001191082">
    <property type="component" value="Unassembled WGS sequence"/>
</dbReference>
<sequence length="126" mass="13533">MLKLLHVEDDEDIREVANMALELSGEFEVLQCASGEEAIERAVGFGPDVLLLDVMMPGMSGPSTLKELRTMEGMADTPAIFMTARAQPAEVEELKSLSAIAVVVKPFDPISLGDQIMDALKQAGKA</sequence>